<accession>A0A075HE31</accession>
<dbReference type="EMBL" id="KF900939">
    <property type="protein sequence ID" value="AIF12173.1"/>
    <property type="molecule type" value="Genomic_DNA"/>
</dbReference>
<proteinExistence type="predicted"/>
<name>A0A075HE31_9ARCH</name>
<organism evidence="2">
    <name type="scientific">uncultured marine thaumarchaeote KM3_54_G11</name>
    <dbReference type="NCBI Taxonomy" id="1456193"/>
    <lineage>
        <taxon>Archaea</taxon>
        <taxon>Nitrososphaerota</taxon>
        <taxon>environmental samples</taxon>
    </lineage>
</organism>
<reference evidence="2" key="1">
    <citation type="journal article" date="2014" name="Genome Biol. Evol.">
        <title>Pangenome evidence for extensive interdomain horizontal transfer affecting lineage core and shell genes in uncultured planktonic thaumarchaeota and euryarchaeota.</title>
        <authorList>
            <person name="Deschamps P."/>
            <person name="Zivanovic Y."/>
            <person name="Moreira D."/>
            <person name="Rodriguez-Valera F."/>
            <person name="Lopez-Garcia P."/>
        </authorList>
    </citation>
    <scope>NUCLEOTIDE SEQUENCE</scope>
</reference>
<evidence type="ECO:0000256" key="1">
    <source>
        <dbReference type="SAM" id="MobiDB-lite"/>
    </source>
</evidence>
<dbReference type="AlphaFoldDB" id="A0A075HE31"/>
<evidence type="ECO:0000313" key="2">
    <source>
        <dbReference type="EMBL" id="AIF12173.1"/>
    </source>
</evidence>
<sequence>MVESSETIEVVDTQPKANKTTDRLDQLENMLVGLASAVEGLTSKLAGPQGVNRTLKPESLLEGSVDDVRKRVIDLKYPGRAESGFQPDDIVIPKPGSQFEGMVRNGLKLESDDPTPLGQIISYMYTTKREGEAKYKVFFKGYGKDGCLESELERVDL</sequence>
<feature type="region of interest" description="Disordered" evidence="1">
    <location>
        <begin position="1"/>
        <end position="22"/>
    </location>
</feature>
<protein>
    <submittedName>
        <fullName evidence="2">Uncharacterized protein</fullName>
    </submittedName>
</protein>